<dbReference type="RefSeq" id="WP_008615125.1">
    <property type="nucleotide sequence ID" value="NZ_AONQ01000010.1"/>
</dbReference>
<proteinExistence type="predicted"/>
<comment type="caution">
    <text evidence="1">The sequence shown here is derived from an EMBL/GenBank/DDBJ whole genome shotgun (WGS) entry which is preliminary data.</text>
</comment>
<evidence type="ECO:0000313" key="1">
    <source>
        <dbReference type="EMBL" id="EME70964.1"/>
    </source>
</evidence>
<protein>
    <submittedName>
        <fullName evidence="1">Uncharacterized protein</fullName>
    </submittedName>
</protein>
<accession>M3AEI5</accession>
<reference evidence="1 2" key="1">
    <citation type="journal article" date="2014" name="Genome Announc.">
        <title>Draft Genome Sequence of Magnetospirillum sp. Strain SO-1, a Freshwater Magnetotactic Bacterium Isolated from the Ol'khovka River, Russia.</title>
        <authorList>
            <person name="Grouzdev D.S."/>
            <person name="Dziuba M.V."/>
            <person name="Sukhacheva M.S."/>
            <person name="Mardanov A.V."/>
            <person name="Beletskiy A.V."/>
            <person name="Kuznetsov B.B."/>
            <person name="Skryabin K.G."/>
        </authorList>
    </citation>
    <scope>NUCLEOTIDE SEQUENCE [LARGE SCALE GENOMIC DNA]</scope>
    <source>
        <strain evidence="1 2">SO-1</strain>
    </source>
</reference>
<dbReference type="Proteomes" id="UP000011744">
    <property type="component" value="Unassembled WGS sequence"/>
</dbReference>
<dbReference type="PATRIC" id="fig|1244869.3.peg.1053"/>
<dbReference type="AlphaFoldDB" id="M3AEI5"/>
<keyword evidence="2" id="KW-1185">Reference proteome</keyword>
<dbReference type="EMBL" id="AONQ01000010">
    <property type="protein sequence ID" value="EME70964.1"/>
    <property type="molecule type" value="Genomic_DNA"/>
</dbReference>
<sequence length="57" mass="6226">MDHSWDEIDQLTEILEAEAAGDSVNTGKACELAGRLMESCPEIACSLGLILSRFQTR</sequence>
<evidence type="ECO:0000313" key="2">
    <source>
        <dbReference type="Proteomes" id="UP000011744"/>
    </source>
</evidence>
<name>M3AEI5_9PROT</name>
<gene>
    <name evidence="1" type="ORF">H261_05234</name>
</gene>
<organism evidence="1 2">
    <name type="scientific">Paramagnetospirillum caucaseum</name>
    <dbReference type="NCBI Taxonomy" id="1244869"/>
    <lineage>
        <taxon>Bacteria</taxon>
        <taxon>Pseudomonadati</taxon>
        <taxon>Pseudomonadota</taxon>
        <taxon>Alphaproteobacteria</taxon>
        <taxon>Rhodospirillales</taxon>
        <taxon>Magnetospirillaceae</taxon>
        <taxon>Paramagnetospirillum</taxon>
    </lineage>
</organism>